<proteinExistence type="predicted"/>
<dbReference type="OrthoDB" id="152055at2759"/>
<feature type="region of interest" description="Disordered" evidence="1">
    <location>
        <begin position="650"/>
        <end position="681"/>
    </location>
</feature>
<feature type="transmembrane region" description="Helical" evidence="2">
    <location>
        <begin position="273"/>
        <end position="298"/>
    </location>
</feature>
<evidence type="ECO:0000313" key="3">
    <source>
        <dbReference type="EMBL" id="KAG7394705.1"/>
    </source>
</evidence>
<name>A0A8T1WMU2_9STRA</name>
<feature type="transmembrane region" description="Helical" evidence="2">
    <location>
        <begin position="451"/>
        <end position="469"/>
    </location>
</feature>
<protein>
    <submittedName>
        <fullName evidence="3">Uncharacterized protein</fullName>
    </submittedName>
</protein>
<keyword evidence="2" id="KW-0472">Membrane</keyword>
<feature type="compositionally biased region" description="Basic and acidic residues" evidence="1">
    <location>
        <begin position="652"/>
        <end position="661"/>
    </location>
</feature>
<dbReference type="EMBL" id="JAGDFL010000253">
    <property type="protein sequence ID" value="KAG7394705.1"/>
    <property type="molecule type" value="Genomic_DNA"/>
</dbReference>
<evidence type="ECO:0000256" key="1">
    <source>
        <dbReference type="SAM" id="MobiDB-lite"/>
    </source>
</evidence>
<reference evidence="3" key="1">
    <citation type="submission" date="2021-02" db="EMBL/GenBank/DDBJ databases">
        <authorList>
            <person name="Palmer J.M."/>
        </authorList>
    </citation>
    <scope>NUCLEOTIDE SEQUENCE</scope>
    <source>
        <strain evidence="3">SCRP23</strain>
    </source>
</reference>
<keyword evidence="2" id="KW-0812">Transmembrane</keyword>
<keyword evidence="4" id="KW-1185">Reference proteome</keyword>
<feature type="transmembrane region" description="Helical" evidence="2">
    <location>
        <begin position="355"/>
        <end position="374"/>
    </location>
</feature>
<gene>
    <name evidence="3" type="ORF">PHYBOEH_004800</name>
</gene>
<organism evidence="3 4">
    <name type="scientific">Phytophthora boehmeriae</name>
    <dbReference type="NCBI Taxonomy" id="109152"/>
    <lineage>
        <taxon>Eukaryota</taxon>
        <taxon>Sar</taxon>
        <taxon>Stramenopiles</taxon>
        <taxon>Oomycota</taxon>
        <taxon>Peronosporomycetes</taxon>
        <taxon>Peronosporales</taxon>
        <taxon>Peronosporaceae</taxon>
        <taxon>Phytophthora</taxon>
    </lineage>
</organism>
<evidence type="ECO:0000256" key="2">
    <source>
        <dbReference type="SAM" id="Phobius"/>
    </source>
</evidence>
<keyword evidence="2" id="KW-1133">Transmembrane helix</keyword>
<dbReference type="AlphaFoldDB" id="A0A8T1WMU2"/>
<evidence type="ECO:0000313" key="4">
    <source>
        <dbReference type="Proteomes" id="UP000693981"/>
    </source>
</evidence>
<sequence length="771" mass="88134">MAAASSFRRRVVSLRKLMLFALNLASTLLTLFTGLRENPLIVLVTGRYDEIRARFLDGSINYNNTNDDLLEIGSLLDLQDVGNNFRFYSQPRRGPHNFLTDRSTCLRVNSMNVTRMNIYFDDFWGKGARRTQIYMFSISAPKCDVANFNPKWISSCVDTHGGNETTCYEYIHEHFDELKMDKTKQVGKEVDFGMPGVPLLKCRGRPERPFNLIIDMMIHQSYWAGGSWHVEVQSSNCLARPLLRDAHQQYGLFRIESLDQNSVAYSAAAASGWFATLVGYVYAIVSITLIVRGVLSAVVQSTRVSYVVNTQRFTKEYRVLRILFPSMSLATLLPMSDNNMVYLKGRLWMASDVWLNHWLYILMSMLDALVNMRMTYVIFQLGTYMLNLRASVETFLFMCSALGRMTWLLCLAHSITRWTFKLVARSLAAFRLVRPSTRTKMEWFIDGSCMFVSYKFYSLLLFVYMYLMLKMRKTTTFMVRSGKWGVYGGAIQIAQFWSSEAICDYTVIFSILLSAMYTGTLIFVTATRYKYVVNNRVMRLLQERYVLVGWDAMVAHEALGMDPFNRNLMVNENVASTNCSLGSLLQQLYTSGPSGLVHLAGDFIFQDGGFTKKHPRIHLPVKQAVAIGLLKKTDYNGAGSKVTVASAQYKASHNDSVESRSRKQSRQMVYTSESTSNATEEKLENQDEFDANRMRTNSVQMNTKSLFDRRLQLFAENRFGRLLLVDQDDPGKVERNMSTGRTEYIVQDALTFTTIMDIKPLLGTQKKLHIT</sequence>
<feature type="transmembrane region" description="Helical" evidence="2">
    <location>
        <begin position="505"/>
        <end position="529"/>
    </location>
</feature>
<feature type="compositionally biased region" description="Polar residues" evidence="1">
    <location>
        <begin position="666"/>
        <end position="678"/>
    </location>
</feature>
<accession>A0A8T1WMU2</accession>
<comment type="caution">
    <text evidence="3">The sequence shown here is derived from an EMBL/GenBank/DDBJ whole genome shotgun (WGS) entry which is preliminary data.</text>
</comment>
<dbReference type="Proteomes" id="UP000693981">
    <property type="component" value="Unassembled WGS sequence"/>
</dbReference>
<feature type="transmembrane region" description="Helical" evidence="2">
    <location>
        <begin position="319"/>
        <end position="335"/>
    </location>
</feature>